<accession>A0A6A5TT87</accession>
<reference evidence="2" key="1">
    <citation type="journal article" date="2020" name="Stud. Mycol.">
        <title>101 Dothideomycetes genomes: a test case for predicting lifestyles and emergence of pathogens.</title>
        <authorList>
            <person name="Haridas S."/>
            <person name="Albert R."/>
            <person name="Binder M."/>
            <person name="Bloem J."/>
            <person name="Labutti K."/>
            <person name="Salamov A."/>
            <person name="Andreopoulos B."/>
            <person name="Baker S."/>
            <person name="Barry K."/>
            <person name="Bills G."/>
            <person name="Bluhm B."/>
            <person name="Cannon C."/>
            <person name="Castanera R."/>
            <person name="Culley D."/>
            <person name="Daum C."/>
            <person name="Ezra D."/>
            <person name="Gonzalez J."/>
            <person name="Henrissat B."/>
            <person name="Kuo A."/>
            <person name="Liang C."/>
            <person name="Lipzen A."/>
            <person name="Lutzoni F."/>
            <person name="Magnuson J."/>
            <person name="Mondo S."/>
            <person name="Nolan M."/>
            <person name="Ohm R."/>
            <person name="Pangilinan J."/>
            <person name="Park H.-J."/>
            <person name="Ramirez L."/>
            <person name="Alfaro M."/>
            <person name="Sun H."/>
            <person name="Tritt A."/>
            <person name="Yoshinaga Y."/>
            <person name="Zwiers L.-H."/>
            <person name="Turgeon B."/>
            <person name="Goodwin S."/>
            <person name="Spatafora J."/>
            <person name="Crous P."/>
            <person name="Grigoriev I."/>
        </authorList>
    </citation>
    <scope>NUCLEOTIDE SEQUENCE</scope>
    <source>
        <strain evidence="2">CBS 675.92</strain>
    </source>
</reference>
<feature type="compositionally biased region" description="Acidic residues" evidence="1">
    <location>
        <begin position="582"/>
        <end position="602"/>
    </location>
</feature>
<feature type="region of interest" description="Disordered" evidence="1">
    <location>
        <begin position="1"/>
        <end position="96"/>
    </location>
</feature>
<protein>
    <submittedName>
        <fullName evidence="2">Uncharacterized protein</fullName>
    </submittedName>
</protein>
<feature type="compositionally biased region" description="Basic and acidic residues" evidence="1">
    <location>
        <begin position="78"/>
        <end position="88"/>
    </location>
</feature>
<dbReference type="AlphaFoldDB" id="A0A6A5TT87"/>
<dbReference type="Proteomes" id="UP000800035">
    <property type="component" value="Unassembled WGS sequence"/>
</dbReference>
<feature type="region of interest" description="Disordered" evidence="1">
    <location>
        <begin position="577"/>
        <end position="629"/>
    </location>
</feature>
<evidence type="ECO:0000256" key="1">
    <source>
        <dbReference type="SAM" id="MobiDB-lite"/>
    </source>
</evidence>
<gene>
    <name evidence="2" type="ORF">CC80DRAFT_550053</name>
</gene>
<evidence type="ECO:0000313" key="2">
    <source>
        <dbReference type="EMBL" id="KAF1954882.1"/>
    </source>
</evidence>
<feature type="compositionally biased region" description="Basic and acidic residues" evidence="1">
    <location>
        <begin position="222"/>
        <end position="240"/>
    </location>
</feature>
<feature type="compositionally biased region" description="Basic and acidic residues" evidence="1">
    <location>
        <begin position="39"/>
        <end position="48"/>
    </location>
</feature>
<keyword evidence="3" id="KW-1185">Reference proteome</keyword>
<organism evidence="2 3">
    <name type="scientific">Byssothecium circinans</name>
    <dbReference type="NCBI Taxonomy" id="147558"/>
    <lineage>
        <taxon>Eukaryota</taxon>
        <taxon>Fungi</taxon>
        <taxon>Dikarya</taxon>
        <taxon>Ascomycota</taxon>
        <taxon>Pezizomycotina</taxon>
        <taxon>Dothideomycetes</taxon>
        <taxon>Pleosporomycetidae</taxon>
        <taxon>Pleosporales</taxon>
        <taxon>Massarineae</taxon>
        <taxon>Massarinaceae</taxon>
        <taxon>Byssothecium</taxon>
    </lineage>
</organism>
<sequence>MSGGGSDAHSPSARDQENEVGDTSHQSDYVEDEPLIQDIKSEEKRSDPESVPFAEEQPLTDASSRTDSILPRHAFNRTSDDYHVERPENPNVRLAEGCGRFEPTTFDTIESFAPSQTQAWVQHVEEEGASKLPVIHPPLEHLETYLKLDDPFDGEEGIKAAEEEGGRERLRNNLLKEENRAHEQIINTEKQRLKQMDDEHKQLRAERDLFLAEHGSTQARRHGVENPTRDPKNDNHKLEQAAEPAPQPPARKHTKYGKSINENNYPSEVEALNRLCQDLYKPPHKPFIEVEPSKCNPYEYRAYLYNRAELDNGSYKVLNQSGPRYMRRSALESLVHTLEKLEQNYNNDLLEKTYGCPFSVNCEGCHSFTHIIVTQGQDNQKKFQPEIKPCKKPGFGKDPQIPLDYSRSADDDLKARALLIEDLKYRLEINQKICTGRGFPEGDVERKLLCSPGGLLEWLVPLSDWEEKHNRYIRINRRISTSEEYKSVKEAAWKLLRLRYAGSWRLQFTFFEYLGKKEYKNTGFSTRIEAIPISTKNPSFIKQSRICRTLRKSLQELRQDLQDLQDLEREWHSIVKRSDSSEANDDLSSSEEADSEVSESYEMEPPGSPQQKTDTEADVSDTENQQDRG</sequence>
<evidence type="ECO:0000313" key="3">
    <source>
        <dbReference type="Proteomes" id="UP000800035"/>
    </source>
</evidence>
<name>A0A6A5TT87_9PLEO</name>
<feature type="region of interest" description="Disordered" evidence="1">
    <location>
        <begin position="212"/>
        <end position="263"/>
    </location>
</feature>
<dbReference type="EMBL" id="ML976997">
    <property type="protein sequence ID" value="KAF1954882.1"/>
    <property type="molecule type" value="Genomic_DNA"/>
</dbReference>
<proteinExistence type="predicted"/>